<evidence type="ECO:0000256" key="1">
    <source>
        <dbReference type="SAM" id="MobiDB-lite"/>
    </source>
</evidence>
<organism evidence="3 4">
    <name type="scientific">Bacteroides reticulotermitis</name>
    <dbReference type="NCBI Taxonomy" id="1133319"/>
    <lineage>
        <taxon>Bacteria</taxon>
        <taxon>Pseudomonadati</taxon>
        <taxon>Bacteroidota</taxon>
        <taxon>Bacteroidia</taxon>
        <taxon>Bacteroidales</taxon>
        <taxon>Bacteroidaceae</taxon>
        <taxon>Bacteroides</taxon>
    </lineage>
</organism>
<evidence type="ECO:0000259" key="2">
    <source>
        <dbReference type="Pfam" id="PF19556"/>
    </source>
</evidence>
<protein>
    <submittedName>
        <fullName evidence="3">PRTRC genetic system protein E</fullName>
    </submittedName>
</protein>
<keyword evidence="4" id="KW-1185">Reference proteome</keyword>
<sequence>MFFQSIYQMLATGTDLSINIRRTDTKLSVVVMPRRTGVKDEAGQFIVPLVLNGTAVEMDDQFLQAITTPLQKAQGILINLETFEKQVQQATAQSKAAKSVEDKEGKEAREKQKKMEKLIKKSNETAAAGRYQEATMWLKQARALVTPDKQKEIDILMQEVQKKATEGSLFAETVPQARHTQQQPPVSNTPNGQQAGRQMQMFTPQPEQQTALQPMYQSTSQPLPQPQMVRTQPAPQIYQSGAVQPQPTYGGYYQQPAGQQVYITQPGGQPQPMQQWQHPQPIPQQPHTPAMPAAPGSTAREYHSQPQSPDPLCFDKDDESDRERLREDPYSEYIDFPEEYRRKDEAQTKPAYC</sequence>
<feature type="compositionally biased region" description="Basic and acidic residues" evidence="1">
    <location>
        <begin position="313"/>
        <end position="329"/>
    </location>
</feature>
<feature type="region of interest" description="Disordered" evidence="1">
    <location>
        <begin position="176"/>
        <end position="228"/>
    </location>
</feature>
<accession>A0A840D146</accession>
<dbReference type="AlphaFoldDB" id="A0A840D146"/>
<dbReference type="RefSeq" id="WP_044163739.1">
    <property type="nucleotide sequence ID" value="NZ_JACIER010000018.1"/>
</dbReference>
<feature type="region of interest" description="Disordered" evidence="1">
    <location>
        <begin position="262"/>
        <end position="353"/>
    </location>
</feature>
<feature type="compositionally biased region" description="Polar residues" evidence="1">
    <location>
        <begin position="178"/>
        <end position="228"/>
    </location>
</feature>
<comment type="caution">
    <text evidence="3">The sequence shown here is derived from an EMBL/GenBank/DDBJ whole genome shotgun (WGS) entry which is preliminary data.</text>
</comment>
<feature type="compositionally biased region" description="Basic and acidic residues" evidence="1">
    <location>
        <begin position="338"/>
        <end position="347"/>
    </location>
</feature>
<dbReference type="Proteomes" id="UP000560658">
    <property type="component" value="Unassembled WGS sequence"/>
</dbReference>
<feature type="compositionally biased region" description="Low complexity" evidence="1">
    <location>
        <begin position="262"/>
        <end position="279"/>
    </location>
</feature>
<dbReference type="NCBIfam" id="TIGR03741">
    <property type="entry name" value="PRTRC_E"/>
    <property type="match status" value="1"/>
</dbReference>
<dbReference type="EMBL" id="JACIER010000018">
    <property type="protein sequence ID" value="MBB4045810.1"/>
    <property type="molecule type" value="Genomic_DNA"/>
</dbReference>
<name>A0A840D146_9BACE</name>
<reference evidence="3" key="1">
    <citation type="submission" date="2020-08" db="EMBL/GenBank/DDBJ databases">
        <title>Genomic Encyclopedia of Type Strains, Phase IV (KMG-IV): sequencing the most valuable type-strain genomes for metagenomic binning, comparative biology and taxonomic classification.</title>
        <authorList>
            <person name="Goeker M."/>
        </authorList>
    </citation>
    <scope>NUCLEOTIDE SEQUENCE [LARGE SCALE GENOMIC DNA]</scope>
    <source>
        <strain evidence="3">DSM 105720</strain>
    </source>
</reference>
<dbReference type="Pfam" id="PF19556">
    <property type="entry name" value="PRTRC_E"/>
    <property type="match status" value="1"/>
</dbReference>
<proteinExistence type="predicted"/>
<evidence type="ECO:0000313" key="4">
    <source>
        <dbReference type="Proteomes" id="UP000560658"/>
    </source>
</evidence>
<dbReference type="InterPro" id="IPR022273">
    <property type="entry name" value="PRTRC_protein-E"/>
</dbReference>
<feature type="domain" description="ParB-related ThiF-related cassette protein E" evidence="2">
    <location>
        <begin position="2"/>
        <end position="173"/>
    </location>
</feature>
<gene>
    <name evidence="3" type="ORF">GGR06_003632</name>
</gene>
<evidence type="ECO:0000313" key="3">
    <source>
        <dbReference type="EMBL" id="MBB4045810.1"/>
    </source>
</evidence>